<dbReference type="Pfam" id="PF06985">
    <property type="entry name" value="HET"/>
    <property type="match status" value="1"/>
</dbReference>
<accession>A0AA40ADA2</accession>
<organism evidence="2 3">
    <name type="scientific">Lasiosphaeria miniovina</name>
    <dbReference type="NCBI Taxonomy" id="1954250"/>
    <lineage>
        <taxon>Eukaryota</taxon>
        <taxon>Fungi</taxon>
        <taxon>Dikarya</taxon>
        <taxon>Ascomycota</taxon>
        <taxon>Pezizomycotina</taxon>
        <taxon>Sordariomycetes</taxon>
        <taxon>Sordariomycetidae</taxon>
        <taxon>Sordariales</taxon>
        <taxon>Lasiosphaeriaceae</taxon>
        <taxon>Lasiosphaeria</taxon>
    </lineage>
</organism>
<comment type="caution">
    <text evidence="2">The sequence shown here is derived from an EMBL/GenBank/DDBJ whole genome shotgun (WGS) entry which is preliminary data.</text>
</comment>
<name>A0AA40ADA2_9PEZI</name>
<evidence type="ECO:0000313" key="2">
    <source>
        <dbReference type="EMBL" id="KAK0713753.1"/>
    </source>
</evidence>
<dbReference type="GeneID" id="85330606"/>
<feature type="domain" description="Heterokaryon incompatibility" evidence="1">
    <location>
        <begin position="22"/>
        <end position="115"/>
    </location>
</feature>
<gene>
    <name evidence="2" type="ORF">B0T26DRAFT_813563</name>
</gene>
<dbReference type="Proteomes" id="UP001172101">
    <property type="component" value="Unassembled WGS sequence"/>
</dbReference>
<reference evidence="2" key="1">
    <citation type="submission" date="2023-06" db="EMBL/GenBank/DDBJ databases">
        <title>Genome-scale phylogeny and comparative genomics of the fungal order Sordariales.</title>
        <authorList>
            <consortium name="Lawrence Berkeley National Laboratory"/>
            <person name="Hensen N."/>
            <person name="Bonometti L."/>
            <person name="Westerberg I."/>
            <person name="Brannstrom I.O."/>
            <person name="Guillou S."/>
            <person name="Cros-Aarteil S."/>
            <person name="Calhoun S."/>
            <person name="Haridas S."/>
            <person name="Kuo A."/>
            <person name="Mondo S."/>
            <person name="Pangilinan J."/>
            <person name="Riley R."/>
            <person name="LaButti K."/>
            <person name="Andreopoulos B."/>
            <person name="Lipzen A."/>
            <person name="Chen C."/>
            <person name="Yanf M."/>
            <person name="Daum C."/>
            <person name="Ng V."/>
            <person name="Clum A."/>
            <person name="Steindorff A."/>
            <person name="Ohm R."/>
            <person name="Martin F."/>
            <person name="Silar P."/>
            <person name="Natvig D."/>
            <person name="Lalanne C."/>
            <person name="Gautier V."/>
            <person name="Ament-velasquez S.L."/>
            <person name="Kruys A."/>
            <person name="Hutchinson M.I."/>
            <person name="Powell A.J."/>
            <person name="Barry K."/>
            <person name="Miller A.N."/>
            <person name="Grigoriev I.V."/>
            <person name="Debuchy R."/>
            <person name="Gladieux P."/>
            <person name="Thoren M.H."/>
            <person name="Johannesson H."/>
        </authorList>
    </citation>
    <scope>NUCLEOTIDE SEQUENCE</scope>
    <source>
        <strain evidence="2">SMH2392-1A</strain>
    </source>
</reference>
<dbReference type="InterPro" id="IPR010730">
    <property type="entry name" value="HET"/>
</dbReference>
<dbReference type="EMBL" id="JAUIRO010000005">
    <property type="protein sequence ID" value="KAK0713753.1"/>
    <property type="molecule type" value="Genomic_DNA"/>
</dbReference>
<protein>
    <submittedName>
        <fullName evidence="2">Heterokaryon incompatibility protein-domain-containing protein</fullName>
    </submittedName>
</protein>
<dbReference type="PANTHER" id="PTHR10622:SF12">
    <property type="entry name" value="HET DOMAIN-CONTAINING PROTEIN"/>
    <property type="match status" value="1"/>
</dbReference>
<keyword evidence="3" id="KW-1185">Reference proteome</keyword>
<sequence>MWLIDTDTVELKEVRVPESHPYAVLSHTWKDDQEVTFRSFMGSAGDYGHGMSKPGFRKIAKTCQLAKDRGIRYAWVDTCCIDKSSSAELSEAINSMFQWYAQAEVCFVYLADLTTTDDDDFRSCRWFRRGWTLQELIAPCAIEFYDASWAPRGTKASLTSLLSSITRIDADVLLNHRLLPSIPVAKRMSWAADRGTTRIEDRAYCLFGIFDVHLPLIYGEGAKSFIRLQEAIIQESTDLSLFSWTSQSDEKYRGLFALSPDEFKYCDKIKREISPLLAPASFSLTNKGPLCQSFHRQNTTRRTLNGLCAE</sequence>
<evidence type="ECO:0000259" key="1">
    <source>
        <dbReference type="Pfam" id="PF06985"/>
    </source>
</evidence>
<dbReference type="AlphaFoldDB" id="A0AA40ADA2"/>
<proteinExistence type="predicted"/>
<dbReference type="PANTHER" id="PTHR10622">
    <property type="entry name" value="HET DOMAIN-CONTAINING PROTEIN"/>
    <property type="match status" value="1"/>
</dbReference>
<dbReference type="RefSeq" id="XP_060295076.1">
    <property type="nucleotide sequence ID" value="XM_060447336.1"/>
</dbReference>
<evidence type="ECO:0000313" key="3">
    <source>
        <dbReference type="Proteomes" id="UP001172101"/>
    </source>
</evidence>